<keyword evidence="8" id="KW-0175">Coiled coil</keyword>
<dbReference type="Pfam" id="PF00472">
    <property type="entry name" value="RF-1"/>
    <property type="match status" value="1"/>
</dbReference>
<dbReference type="RefSeq" id="WP_070758753.1">
    <property type="nucleotide sequence ID" value="NZ_VSZI01000001.1"/>
</dbReference>
<evidence type="ECO:0000256" key="4">
    <source>
        <dbReference type="ARBA" id="ARBA00022481"/>
    </source>
</evidence>
<organism evidence="10 11">
    <name type="scientific">Corynebacterium urealyticum</name>
    <dbReference type="NCBI Taxonomy" id="43771"/>
    <lineage>
        <taxon>Bacteria</taxon>
        <taxon>Bacillati</taxon>
        <taxon>Actinomycetota</taxon>
        <taxon>Actinomycetes</taxon>
        <taxon>Mycobacteriales</taxon>
        <taxon>Corynebacteriaceae</taxon>
        <taxon>Corynebacterium</taxon>
    </lineage>
</organism>
<evidence type="ECO:0000256" key="5">
    <source>
        <dbReference type="ARBA" id="ARBA00022490"/>
    </source>
</evidence>
<evidence type="ECO:0000256" key="2">
    <source>
        <dbReference type="ARBA" id="ARBA00010835"/>
    </source>
</evidence>
<sequence length="377" mass="42020">MQPDVSSDLKDLEGTLTTIERVLDLDELDSRARELEDQAADPSLWDDPDHAQQVTSELSRVQAKLKKIRELRQRLDDLPVLYNMAEEEAAEDPAAAEDAAAMAEEERTALRAAIESLEITTMLSGEYDQREALVNIRSGAGGVDAADWAEMLLRMYTRWAEQHGHKVDIYDISYAEEAGIKSATFVIHGDYMYGTLSVEQGAHRLVRISPFDNQGRRQTSFAEVEVLPVVEQTDSIEVPDADVRVDVYRSSGPGGQSVNTTDSAVRLTHIPTGIVVTCQNEKSQIQNKASAMRVLQAKLLEKKRQEEKAEMDALGAGGNASWGNQMRSYVLHPYQMVKDLRTEYEVGDPQKVLDGDLDGLIEAGIRWRMAQQQEENA</sequence>
<dbReference type="InterPro" id="IPR000352">
    <property type="entry name" value="Pep_chain_release_fac_I"/>
</dbReference>
<feature type="domain" description="Prokaryotic-type class I peptide chain release factors" evidence="9">
    <location>
        <begin position="249"/>
        <end position="265"/>
    </location>
</feature>
<dbReference type="HAMAP" id="MF_00094">
    <property type="entry name" value="Rel_fac_2"/>
    <property type="match status" value="1"/>
</dbReference>
<feature type="coiled-coil region" evidence="8">
    <location>
        <begin position="51"/>
        <end position="120"/>
    </location>
</feature>
<evidence type="ECO:0000313" key="11">
    <source>
        <dbReference type="Proteomes" id="UP000324726"/>
    </source>
</evidence>
<keyword evidence="4 7" id="KW-0488">Methylation</keyword>
<evidence type="ECO:0000259" key="9">
    <source>
        <dbReference type="PROSITE" id="PS00745"/>
    </source>
</evidence>
<dbReference type="FunFam" id="3.30.160.20:FF:000010">
    <property type="entry name" value="Peptide chain release factor 2"/>
    <property type="match status" value="1"/>
</dbReference>
<comment type="caution">
    <text evidence="10">The sequence shown here is derived from an EMBL/GenBank/DDBJ whole genome shotgun (WGS) entry which is preliminary data.</text>
</comment>
<evidence type="ECO:0000256" key="6">
    <source>
        <dbReference type="ARBA" id="ARBA00022917"/>
    </source>
</evidence>
<comment type="function">
    <text evidence="1 7">Peptide chain release factor 2 directs the termination of translation in response to the peptide chain termination codons UGA and UAA.</text>
</comment>
<evidence type="ECO:0000256" key="7">
    <source>
        <dbReference type="HAMAP-Rule" id="MF_00094"/>
    </source>
</evidence>
<dbReference type="GO" id="GO:0005737">
    <property type="term" value="C:cytoplasm"/>
    <property type="evidence" value="ECO:0007669"/>
    <property type="project" value="UniProtKB-SubCell"/>
</dbReference>
<gene>
    <name evidence="7 10" type="primary">prfB</name>
    <name evidence="10" type="ORF">FYJ87_07755</name>
</gene>
<evidence type="ECO:0000256" key="3">
    <source>
        <dbReference type="ARBA" id="ARBA00019192"/>
    </source>
</evidence>
<keyword evidence="5 7" id="KW-0963">Cytoplasm</keyword>
<comment type="PTM">
    <text evidence="7">Methylated by PrmC. Methylation increases the termination efficiency of RF2.</text>
</comment>
<dbReference type="Gene3D" id="3.30.70.1660">
    <property type="match status" value="1"/>
</dbReference>
<dbReference type="Proteomes" id="UP000324726">
    <property type="component" value="Unassembled WGS sequence"/>
</dbReference>
<dbReference type="AlphaFoldDB" id="A0A5D4G2L8"/>
<dbReference type="InterPro" id="IPR005139">
    <property type="entry name" value="PCRF"/>
</dbReference>
<dbReference type="SUPFAM" id="SSF75620">
    <property type="entry name" value="Release factor"/>
    <property type="match status" value="1"/>
</dbReference>
<dbReference type="GO" id="GO:0016149">
    <property type="term" value="F:translation release factor activity, codon specific"/>
    <property type="evidence" value="ECO:0007669"/>
    <property type="project" value="UniProtKB-UniRule"/>
</dbReference>
<dbReference type="EMBL" id="VSZI01000001">
    <property type="protein sequence ID" value="TYR20800.1"/>
    <property type="molecule type" value="Genomic_DNA"/>
</dbReference>
<dbReference type="PROSITE" id="PS00745">
    <property type="entry name" value="RF_PROK_I"/>
    <property type="match status" value="1"/>
</dbReference>
<dbReference type="PANTHER" id="PTHR43116:SF3">
    <property type="entry name" value="CLASS I PEPTIDE CHAIN RELEASE FACTOR"/>
    <property type="match status" value="1"/>
</dbReference>
<keyword evidence="6 7" id="KW-0648">Protein biosynthesis</keyword>
<dbReference type="SMART" id="SM00937">
    <property type="entry name" value="PCRF"/>
    <property type="match status" value="1"/>
</dbReference>
<comment type="similarity">
    <text evidence="2 7">Belongs to the prokaryotic/mitochondrial release factor family.</text>
</comment>
<accession>A0A5D4G2L8</accession>
<dbReference type="InterPro" id="IPR004374">
    <property type="entry name" value="PrfB"/>
</dbReference>
<evidence type="ECO:0000313" key="10">
    <source>
        <dbReference type="EMBL" id="TYR20800.1"/>
    </source>
</evidence>
<evidence type="ECO:0000256" key="1">
    <source>
        <dbReference type="ARBA" id="ARBA00002613"/>
    </source>
</evidence>
<dbReference type="InterPro" id="IPR045853">
    <property type="entry name" value="Pep_chain_release_fac_I_sf"/>
</dbReference>
<dbReference type="Pfam" id="PF03462">
    <property type="entry name" value="PCRF"/>
    <property type="match status" value="1"/>
</dbReference>
<evidence type="ECO:0000256" key="8">
    <source>
        <dbReference type="SAM" id="Coils"/>
    </source>
</evidence>
<dbReference type="PANTHER" id="PTHR43116">
    <property type="entry name" value="PEPTIDE CHAIN RELEASE FACTOR 2"/>
    <property type="match status" value="1"/>
</dbReference>
<comment type="subcellular location">
    <subcellularLocation>
        <location evidence="7">Cytoplasm</location>
    </subcellularLocation>
</comment>
<reference evidence="10 11" key="1">
    <citation type="submission" date="2019-08" db="EMBL/GenBank/DDBJ databases">
        <title>Draft genome of C. urealyticum strain VH4248.</title>
        <authorList>
            <person name="Navas J."/>
        </authorList>
    </citation>
    <scope>NUCLEOTIDE SEQUENCE [LARGE SCALE GENOMIC DNA]</scope>
    <source>
        <strain evidence="10 11">VH4248</strain>
    </source>
</reference>
<dbReference type="NCBIfam" id="TIGR00020">
    <property type="entry name" value="prfB"/>
    <property type="match status" value="1"/>
</dbReference>
<dbReference type="Gene3D" id="3.30.160.20">
    <property type="match status" value="1"/>
</dbReference>
<feature type="modified residue" description="N5-methylglutamine" evidence="7">
    <location>
        <position position="256"/>
    </location>
</feature>
<protein>
    <recommendedName>
        <fullName evidence="3 7">Peptide chain release factor 2</fullName>
        <shortName evidence="7">RF-2</shortName>
    </recommendedName>
</protein>
<dbReference type="Gene3D" id="1.20.58.410">
    <property type="entry name" value="Release factor"/>
    <property type="match status" value="1"/>
</dbReference>
<name>A0A5D4G2L8_9CORY</name>
<proteinExistence type="inferred from homology"/>